<proteinExistence type="inferred from homology"/>
<accession>A0A8X6PAS6</accession>
<dbReference type="GO" id="GO:0003743">
    <property type="term" value="F:translation initiation factor activity"/>
    <property type="evidence" value="ECO:0007669"/>
    <property type="project" value="UniProtKB-KW"/>
</dbReference>
<dbReference type="SUPFAM" id="SSF100966">
    <property type="entry name" value="Translation initiation factor 2 beta, aIF2beta, N-terminal domain"/>
    <property type="match status" value="1"/>
</dbReference>
<dbReference type="OrthoDB" id="10255414at2759"/>
<dbReference type="Proteomes" id="UP000887013">
    <property type="component" value="Unassembled WGS sequence"/>
</dbReference>
<dbReference type="PANTHER" id="PTHR23001:SF3">
    <property type="entry name" value="EUKARYOTIC TRANSLATION INITIATION FACTOR 2 SUBUNIT 2"/>
    <property type="match status" value="1"/>
</dbReference>
<evidence type="ECO:0000256" key="1">
    <source>
        <dbReference type="ARBA" id="ARBA00010397"/>
    </source>
</evidence>
<evidence type="ECO:0000313" key="8">
    <source>
        <dbReference type="Proteomes" id="UP000887013"/>
    </source>
</evidence>
<dbReference type="PANTHER" id="PTHR23001">
    <property type="entry name" value="EUKARYOTIC TRANSLATION INITIATION FACTOR"/>
    <property type="match status" value="1"/>
</dbReference>
<gene>
    <name evidence="7" type="primary">EIF2S2</name>
    <name evidence="7" type="ORF">NPIL_7251</name>
</gene>
<keyword evidence="3" id="KW-0648">Protein biosynthesis</keyword>
<dbReference type="SUPFAM" id="SSF75689">
    <property type="entry name" value="Zinc-binding domain of translation initiation factor 2 beta"/>
    <property type="match status" value="1"/>
</dbReference>
<dbReference type="InterPro" id="IPR045196">
    <property type="entry name" value="IF2/IF5"/>
</dbReference>
<evidence type="ECO:0000256" key="5">
    <source>
        <dbReference type="ARBA" id="ARBA00042452"/>
    </source>
</evidence>
<evidence type="ECO:0000256" key="3">
    <source>
        <dbReference type="ARBA" id="ARBA00022917"/>
    </source>
</evidence>
<dbReference type="AlphaFoldDB" id="A0A8X6PAS6"/>
<dbReference type="Gene3D" id="3.30.30.170">
    <property type="match status" value="1"/>
</dbReference>
<evidence type="ECO:0000256" key="2">
    <source>
        <dbReference type="ARBA" id="ARBA00022540"/>
    </source>
</evidence>
<dbReference type="FunFam" id="3.30.30.170:FF:000001">
    <property type="entry name" value="Eukaryotic translation initiation factor 2 subunit"/>
    <property type="match status" value="1"/>
</dbReference>
<dbReference type="GO" id="GO:0001731">
    <property type="term" value="P:formation of translation preinitiation complex"/>
    <property type="evidence" value="ECO:0007669"/>
    <property type="project" value="TreeGrafter"/>
</dbReference>
<comment type="similarity">
    <text evidence="1">Belongs to the eIF-2-beta/eIF-5 family.</text>
</comment>
<dbReference type="InterPro" id="IPR002735">
    <property type="entry name" value="Transl_init_fac_IF2/IF5_dom"/>
</dbReference>
<dbReference type="Pfam" id="PF01873">
    <property type="entry name" value="eIF-5_eIF-2B"/>
    <property type="match status" value="1"/>
</dbReference>
<comment type="caution">
    <text evidence="7">The sequence shown here is derived from an EMBL/GenBank/DDBJ whole genome shotgun (WGS) entry which is preliminary data.</text>
</comment>
<dbReference type="InterPro" id="IPR016190">
    <property type="entry name" value="Transl_init_fac_IF2/IF5_Zn-bd"/>
</dbReference>
<protein>
    <recommendedName>
        <fullName evidence="4">Eukaryotic translation initiation factor 2 subunit 2</fullName>
    </recommendedName>
    <alternativeName>
        <fullName evidence="5">Eukaryotic translation initiation factor 2 subunit beta</fullName>
    </alternativeName>
</protein>
<dbReference type="SMART" id="SM00653">
    <property type="entry name" value="eIF2B_5"/>
    <property type="match status" value="1"/>
</dbReference>
<name>A0A8X6PAS6_NEPPI</name>
<evidence type="ECO:0000313" key="7">
    <source>
        <dbReference type="EMBL" id="GFT57834.1"/>
    </source>
</evidence>
<dbReference type="GO" id="GO:0005850">
    <property type="term" value="C:eukaryotic translation initiation factor 2 complex"/>
    <property type="evidence" value="ECO:0007669"/>
    <property type="project" value="TreeGrafter"/>
</dbReference>
<sequence length="307" mass="35193">MSFKHLTARNQYNTVVVTVNIFLKRKVTILSMTMENDMQTDLQDFPPELLEFVGQKKKKKIVKFANFETDSSKAVEENNTNGIDIPVESSPPLKQLEFEHDLSFQQLKKKKKKKRNTEDFLSSANENIASNVEVDTLSVISNNDDADYTYEALLTRVFDIMREKDPNRDTENRKKLVMKPPQILRIGTKKSSFVNFIETCKLLHRIPQHMQSFLLVELGTSGSVDGNNQLIIKGRFEQRQIENVLRRYIKEYVTCHTCHSPDTILQKDTRLFFLQCEACGSRCSVASIKSGFQAVTGKRAAMRAKAT</sequence>
<keyword evidence="2 7" id="KW-0396">Initiation factor</keyword>
<dbReference type="EMBL" id="BMAW01067047">
    <property type="protein sequence ID" value="GFT57834.1"/>
    <property type="molecule type" value="Genomic_DNA"/>
</dbReference>
<keyword evidence="8" id="KW-1185">Reference proteome</keyword>
<organism evidence="7 8">
    <name type="scientific">Nephila pilipes</name>
    <name type="common">Giant wood spider</name>
    <name type="synonym">Nephila maculata</name>
    <dbReference type="NCBI Taxonomy" id="299642"/>
    <lineage>
        <taxon>Eukaryota</taxon>
        <taxon>Metazoa</taxon>
        <taxon>Ecdysozoa</taxon>
        <taxon>Arthropoda</taxon>
        <taxon>Chelicerata</taxon>
        <taxon>Arachnida</taxon>
        <taxon>Araneae</taxon>
        <taxon>Araneomorphae</taxon>
        <taxon>Entelegynae</taxon>
        <taxon>Araneoidea</taxon>
        <taxon>Nephilidae</taxon>
        <taxon>Nephila</taxon>
    </lineage>
</organism>
<feature type="domain" description="Translation initiation factor IF2/IF5" evidence="6">
    <location>
        <begin position="173"/>
        <end position="282"/>
    </location>
</feature>
<evidence type="ECO:0000259" key="6">
    <source>
        <dbReference type="SMART" id="SM00653"/>
    </source>
</evidence>
<dbReference type="InterPro" id="IPR016189">
    <property type="entry name" value="Transl_init_fac_IF2/IF5_N"/>
</dbReference>
<evidence type="ECO:0000256" key="4">
    <source>
        <dbReference type="ARBA" id="ARBA00040874"/>
    </source>
</evidence>
<dbReference type="GO" id="GO:0031369">
    <property type="term" value="F:translation initiation factor binding"/>
    <property type="evidence" value="ECO:0007669"/>
    <property type="project" value="TreeGrafter"/>
</dbReference>
<reference evidence="7" key="1">
    <citation type="submission" date="2020-08" db="EMBL/GenBank/DDBJ databases">
        <title>Multicomponent nature underlies the extraordinary mechanical properties of spider dragline silk.</title>
        <authorList>
            <person name="Kono N."/>
            <person name="Nakamura H."/>
            <person name="Mori M."/>
            <person name="Yoshida Y."/>
            <person name="Ohtoshi R."/>
            <person name="Malay A.D."/>
            <person name="Moran D.A.P."/>
            <person name="Tomita M."/>
            <person name="Numata K."/>
            <person name="Arakawa K."/>
        </authorList>
    </citation>
    <scope>NUCLEOTIDE SEQUENCE</scope>
</reference>
<dbReference type="GO" id="GO:0003729">
    <property type="term" value="F:mRNA binding"/>
    <property type="evidence" value="ECO:0007669"/>
    <property type="project" value="TreeGrafter"/>
</dbReference>